<gene>
    <name evidence="1" type="ORF">SEMRO_907_G218750.1</name>
</gene>
<keyword evidence="2" id="KW-1185">Reference proteome</keyword>
<name>A0A9N8HMH9_9STRA</name>
<dbReference type="Proteomes" id="UP001153069">
    <property type="component" value="Unassembled WGS sequence"/>
</dbReference>
<protein>
    <submittedName>
        <fullName evidence="1">Uncharacterized protein</fullName>
    </submittedName>
</protein>
<dbReference type="EMBL" id="CAICTM010000905">
    <property type="protein sequence ID" value="CAB9518112.1"/>
    <property type="molecule type" value="Genomic_DNA"/>
</dbReference>
<evidence type="ECO:0000313" key="2">
    <source>
        <dbReference type="Proteomes" id="UP001153069"/>
    </source>
</evidence>
<sequence length="68" mass="7830">MLPLLRSHPWEGFCAKEMINFCVRSHPWEGFCAQGNDQLLRSCDHMRCNQSAHQDRAFSCVVSVADFD</sequence>
<dbReference type="AlphaFoldDB" id="A0A9N8HMH9"/>
<comment type="caution">
    <text evidence="1">The sequence shown here is derived from an EMBL/GenBank/DDBJ whole genome shotgun (WGS) entry which is preliminary data.</text>
</comment>
<organism evidence="1 2">
    <name type="scientific">Seminavis robusta</name>
    <dbReference type="NCBI Taxonomy" id="568900"/>
    <lineage>
        <taxon>Eukaryota</taxon>
        <taxon>Sar</taxon>
        <taxon>Stramenopiles</taxon>
        <taxon>Ochrophyta</taxon>
        <taxon>Bacillariophyta</taxon>
        <taxon>Bacillariophyceae</taxon>
        <taxon>Bacillariophycidae</taxon>
        <taxon>Naviculales</taxon>
        <taxon>Naviculaceae</taxon>
        <taxon>Seminavis</taxon>
    </lineage>
</organism>
<evidence type="ECO:0000313" key="1">
    <source>
        <dbReference type="EMBL" id="CAB9518112.1"/>
    </source>
</evidence>
<proteinExistence type="predicted"/>
<reference evidence="1" key="1">
    <citation type="submission" date="2020-06" db="EMBL/GenBank/DDBJ databases">
        <authorList>
            <consortium name="Plant Systems Biology data submission"/>
        </authorList>
    </citation>
    <scope>NUCLEOTIDE SEQUENCE</scope>
    <source>
        <strain evidence="1">D6</strain>
    </source>
</reference>
<accession>A0A9N8HMH9</accession>